<evidence type="ECO:0000256" key="1">
    <source>
        <dbReference type="ARBA" id="ARBA00009631"/>
    </source>
</evidence>
<dbReference type="InterPro" id="IPR000557">
    <property type="entry name" value="Calponin_repeat"/>
</dbReference>
<feature type="compositionally biased region" description="Acidic residues" evidence="9">
    <location>
        <begin position="430"/>
        <end position="439"/>
    </location>
</feature>
<dbReference type="EMBL" id="JAINUF010000025">
    <property type="protein sequence ID" value="KAJ8332728.1"/>
    <property type="molecule type" value="Genomic_DNA"/>
</dbReference>
<dbReference type="GO" id="GO:0031032">
    <property type="term" value="P:actomyosin structure organization"/>
    <property type="evidence" value="ECO:0007669"/>
    <property type="project" value="InterPro"/>
</dbReference>
<comment type="caution">
    <text evidence="11">The sequence shown here is derived from an EMBL/GenBank/DDBJ whole genome shotgun (WGS) entry which is preliminary data.</text>
</comment>
<dbReference type="Pfam" id="PF00402">
    <property type="entry name" value="Calponin"/>
    <property type="match status" value="3"/>
</dbReference>
<dbReference type="SUPFAM" id="SSF47576">
    <property type="entry name" value="Calponin-homology domain, CH-domain"/>
    <property type="match status" value="1"/>
</dbReference>
<evidence type="ECO:0000256" key="6">
    <source>
        <dbReference type="ARBA" id="ARBA00023203"/>
    </source>
</evidence>
<dbReference type="Gene3D" id="1.10.418.10">
    <property type="entry name" value="Calponin-like domain"/>
    <property type="match status" value="1"/>
</dbReference>
<dbReference type="OrthoDB" id="21595at2759"/>
<sequence length="450" mass="50858">MSSTQFNRGPTYGLSAEVKSKIAQKYDPRREEELRLWIEEVTGSAIGDDFQKGLKNGTILCDLINKLQPGSVKKISQSTQNWHQLENLSNFIKAITVYGLKPLDIFEANDLFESGNMTQVQTTLLALAGMAKTKGIQSCVDIGVKYADRKERSFNEEKMKAGQCVIGLQMGTNKCASQAGMNAYGTRRHLYDPKAHILPPMDNSTISLQMGTNKGASQAGMTAPGTRRAIYDQKLGTDKCDNSTMSLQMGYTQGANQSGQNFGLGRQIYNSKYCPKNEEDREHRDQDEGYQGYQDDEQRVCQGNGHQEHQYDESPEYQEDENLGYHDNQNQEYEDVEPQEDQEQERGQEQEERLEQEEGEGLVQEQEQEEGLEQEQEEGEGLEKEEGLEQEQEEGLEQEQEEGLEQEQEEGLEQEQGEGLEQEQGQGEGLEQEQEEGLEPEGNTIEEKDD</sequence>
<protein>
    <recommendedName>
        <fullName evidence="8">Calponin</fullName>
    </recommendedName>
</protein>
<name>A0A9Q1I8T6_SYNKA</name>
<dbReference type="GO" id="GO:0051015">
    <property type="term" value="F:actin filament binding"/>
    <property type="evidence" value="ECO:0007669"/>
    <property type="project" value="TreeGrafter"/>
</dbReference>
<feature type="compositionally biased region" description="Basic and acidic residues" evidence="9">
    <location>
        <begin position="344"/>
        <end position="353"/>
    </location>
</feature>
<evidence type="ECO:0000256" key="3">
    <source>
        <dbReference type="ARBA" id="ARBA00022737"/>
    </source>
</evidence>
<evidence type="ECO:0000256" key="8">
    <source>
        <dbReference type="RuleBase" id="RU361224"/>
    </source>
</evidence>
<evidence type="ECO:0000256" key="9">
    <source>
        <dbReference type="SAM" id="MobiDB-lite"/>
    </source>
</evidence>
<feature type="compositionally biased region" description="Acidic residues" evidence="9">
    <location>
        <begin position="313"/>
        <end position="322"/>
    </location>
</feature>
<dbReference type="SMART" id="SM00033">
    <property type="entry name" value="CH"/>
    <property type="match status" value="1"/>
</dbReference>
<dbReference type="Pfam" id="PF00307">
    <property type="entry name" value="CH"/>
    <property type="match status" value="1"/>
</dbReference>
<keyword evidence="5" id="KW-0007">Acetylation</keyword>
<feature type="compositionally biased region" description="Acidic residues" evidence="9">
    <location>
        <begin position="354"/>
        <end position="380"/>
    </location>
</feature>
<keyword evidence="2" id="KW-0597">Phosphoprotein</keyword>
<evidence type="ECO:0000313" key="12">
    <source>
        <dbReference type="Proteomes" id="UP001152622"/>
    </source>
</evidence>
<comment type="function">
    <text evidence="7 8">Thin filament-associated protein that is implicated in the regulation and modulation of smooth muscle contraction. It is capable of binding to actin, calmodulin and tropomyosin. The interaction of calponin with actin inhibits the actomyosin Mg-ATPase activity.</text>
</comment>
<dbReference type="PROSITE" id="PS01052">
    <property type="entry name" value="CALPONIN_1"/>
    <property type="match status" value="3"/>
</dbReference>
<gene>
    <name evidence="11" type="ORF">SKAU_G00425170</name>
</gene>
<keyword evidence="4 8" id="KW-0112">Calmodulin-binding</keyword>
<accession>A0A9Q1I8T6</accession>
<evidence type="ECO:0000259" key="10">
    <source>
        <dbReference type="PROSITE" id="PS50021"/>
    </source>
</evidence>
<comment type="similarity">
    <text evidence="1 8">Belongs to the calponin family.</text>
</comment>
<feature type="compositionally biased region" description="Acidic residues" evidence="9">
    <location>
        <begin position="332"/>
        <end position="343"/>
    </location>
</feature>
<dbReference type="PROSITE" id="PS50021">
    <property type="entry name" value="CH"/>
    <property type="match status" value="1"/>
</dbReference>
<dbReference type="InterPro" id="IPR050606">
    <property type="entry name" value="Calponin-like"/>
</dbReference>
<evidence type="ECO:0000313" key="11">
    <source>
        <dbReference type="EMBL" id="KAJ8332728.1"/>
    </source>
</evidence>
<feature type="domain" description="Calponin-homology (CH)" evidence="10">
    <location>
        <begin position="28"/>
        <end position="132"/>
    </location>
</feature>
<evidence type="ECO:0000256" key="5">
    <source>
        <dbReference type="ARBA" id="ARBA00022990"/>
    </source>
</evidence>
<dbReference type="InterPro" id="IPR001997">
    <property type="entry name" value="Calponin/LIMCH1"/>
</dbReference>
<dbReference type="PRINTS" id="PR00889">
    <property type="entry name" value="CALPONIN"/>
</dbReference>
<dbReference type="Proteomes" id="UP001152622">
    <property type="component" value="Unassembled WGS sequence"/>
</dbReference>
<proteinExistence type="inferred from homology"/>
<dbReference type="InterPro" id="IPR003096">
    <property type="entry name" value="SM22_calponin"/>
</dbReference>
<feature type="region of interest" description="Disordered" evidence="9">
    <location>
        <begin position="302"/>
        <end position="450"/>
    </location>
</feature>
<evidence type="ECO:0000256" key="4">
    <source>
        <dbReference type="ARBA" id="ARBA00022860"/>
    </source>
</evidence>
<dbReference type="GO" id="GO:0005516">
    <property type="term" value="F:calmodulin binding"/>
    <property type="evidence" value="ECO:0007669"/>
    <property type="project" value="UniProtKB-KW"/>
</dbReference>
<keyword evidence="6 8" id="KW-0009">Actin-binding</keyword>
<dbReference type="PROSITE" id="PS51122">
    <property type="entry name" value="CALPONIN_2"/>
    <property type="match status" value="3"/>
</dbReference>
<dbReference type="InterPro" id="IPR036872">
    <property type="entry name" value="CH_dom_sf"/>
</dbReference>
<dbReference type="GO" id="GO:0007015">
    <property type="term" value="P:actin filament organization"/>
    <property type="evidence" value="ECO:0007669"/>
    <property type="project" value="TreeGrafter"/>
</dbReference>
<dbReference type="GO" id="GO:0015629">
    <property type="term" value="C:actin cytoskeleton"/>
    <property type="evidence" value="ECO:0007669"/>
    <property type="project" value="TreeGrafter"/>
</dbReference>
<dbReference type="PRINTS" id="PR00888">
    <property type="entry name" value="SM22CALPONIN"/>
</dbReference>
<evidence type="ECO:0000256" key="7">
    <source>
        <dbReference type="ARBA" id="ARBA00025109"/>
    </source>
</evidence>
<reference evidence="11" key="1">
    <citation type="journal article" date="2023" name="Science">
        <title>Genome structures resolve the early diversification of teleost fishes.</title>
        <authorList>
            <person name="Parey E."/>
            <person name="Louis A."/>
            <person name="Montfort J."/>
            <person name="Bouchez O."/>
            <person name="Roques C."/>
            <person name="Iampietro C."/>
            <person name="Lluch J."/>
            <person name="Castinel A."/>
            <person name="Donnadieu C."/>
            <person name="Desvignes T."/>
            <person name="Floi Bucao C."/>
            <person name="Jouanno E."/>
            <person name="Wen M."/>
            <person name="Mejri S."/>
            <person name="Dirks R."/>
            <person name="Jansen H."/>
            <person name="Henkel C."/>
            <person name="Chen W.J."/>
            <person name="Zahm M."/>
            <person name="Cabau C."/>
            <person name="Klopp C."/>
            <person name="Thompson A.W."/>
            <person name="Robinson-Rechavi M."/>
            <person name="Braasch I."/>
            <person name="Lecointre G."/>
            <person name="Bobe J."/>
            <person name="Postlethwait J.H."/>
            <person name="Berthelot C."/>
            <person name="Roest Crollius H."/>
            <person name="Guiguen Y."/>
        </authorList>
    </citation>
    <scope>NUCLEOTIDE SEQUENCE</scope>
    <source>
        <strain evidence="11">WJC10195</strain>
    </source>
</reference>
<dbReference type="AlphaFoldDB" id="A0A9Q1I8T6"/>
<dbReference type="PANTHER" id="PTHR47385">
    <property type="entry name" value="CALPONIN"/>
    <property type="match status" value="1"/>
</dbReference>
<evidence type="ECO:0000256" key="2">
    <source>
        <dbReference type="ARBA" id="ARBA00022553"/>
    </source>
</evidence>
<keyword evidence="3" id="KW-0677">Repeat</keyword>
<dbReference type="PANTHER" id="PTHR47385:SF7">
    <property type="entry name" value="CALPONIN-2"/>
    <property type="match status" value="1"/>
</dbReference>
<dbReference type="GO" id="GO:0005925">
    <property type="term" value="C:focal adhesion"/>
    <property type="evidence" value="ECO:0007669"/>
    <property type="project" value="TreeGrafter"/>
</dbReference>
<dbReference type="FunFam" id="1.10.418.10:FF:000040">
    <property type="entry name" value="Calponin"/>
    <property type="match status" value="1"/>
</dbReference>
<keyword evidence="12" id="KW-1185">Reference proteome</keyword>
<dbReference type="InterPro" id="IPR001715">
    <property type="entry name" value="CH_dom"/>
</dbReference>
<organism evidence="11 12">
    <name type="scientific">Synaphobranchus kaupii</name>
    <name type="common">Kaup's arrowtooth eel</name>
    <dbReference type="NCBI Taxonomy" id="118154"/>
    <lineage>
        <taxon>Eukaryota</taxon>
        <taxon>Metazoa</taxon>
        <taxon>Chordata</taxon>
        <taxon>Craniata</taxon>
        <taxon>Vertebrata</taxon>
        <taxon>Euteleostomi</taxon>
        <taxon>Actinopterygii</taxon>
        <taxon>Neopterygii</taxon>
        <taxon>Teleostei</taxon>
        <taxon>Anguilliformes</taxon>
        <taxon>Synaphobranchidae</taxon>
        <taxon>Synaphobranchus</taxon>
    </lineage>
</organism>
<feature type="compositionally biased region" description="Acidic residues" evidence="9">
    <location>
        <begin position="388"/>
        <end position="421"/>
    </location>
</feature>